<proteinExistence type="predicted"/>
<evidence type="ECO:0008006" key="3">
    <source>
        <dbReference type="Google" id="ProtNLM"/>
    </source>
</evidence>
<dbReference type="EMBL" id="JBCFQL010000004">
    <property type="protein sequence ID" value="MFA9190679.1"/>
    <property type="molecule type" value="Genomic_DNA"/>
</dbReference>
<dbReference type="Proteomes" id="UP001574169">
    <property type="component" value="Unassembled WGS sequence"/>
</dbReference>
<gene>
    <name evidence="1" type="ORF">AAGV28_04780</name>
</gene>
<protein>
    <recommendedName>
        <fullName evidence="3">Phosphoribosylpyrophosphate synthetase</fullName>
    </recommendedName>
</protein>
<evidence type="ECO:0000313" key="1">
    <source>
        <dbReference type="EMBL" id="MFA9190679.1"/>
    </source>
</evidence>
<sequence length="113" mass="13060">MKNQFDKHEIDYIKIYQSKGFAANFYFKDNKLINSDTKTEYLPTDIFVVAEHRYEGMSNPSDMSILYIIKTKNGDKGTLLMGYGPTADLELAEFFKKIPETNVSDEENINNDK</sequence>
<accession>A0ABV4T9K2</accession>
<keyword evidence="2" id="KW-1185">Reference proteome</keyword>
<reference evidence="1 2" key="1">
    <citation type="submission" date="2024-04" db="EMBL/GenBank/DDBJ databases">
        <title>New Clade of Flavobacterium.</title>
        <authorList>
            <person name="Matos L."/>
            <person name="Proenca D.N."/>
            <person name="Fransisco R.M."/>
            <person name="Chung A.P."/>
            <person name="Maccario L."/>
            <person name="Sorensen S.J."/>
            <person name="Morais P.V."/>
        </authorList>
    </citation>
    <scope>NUCLEOTIDE SEQUENCE [LARGE SCALE GENOMIC DNA]</scope>
    <source>
        <strain evidence="1 2">FZUC8N2.13</strain>
    </source>
</reference>
<organism evidence="1 2">
    <name type="scientific">Flavobacterium zubiriense</name>
    <dbReference type="NCBI Taxonomy" id="3138075"/>
    <lineage>
        <taxon>Bacteria</taxon>
        <taxon>Pseudomonadati</taxon>
        <taxon>Bacteroidota</taxon>
        <taxon>Flavobacteriia</taxon>
        <taxon>Flavobacteriales</taxon>
        <taxon>Flavobacteriaceae</taxon>
        <taxon>Flavobacterium</taxon>
    </lineage>
</organism>
<dbReference type="RefSeq" id="WP_373405686.1">
    <property type="nucleotide sequence ID" value="NZ_JBCFQL010000004.1"/>
</dbReference>
<comment type="caution">
    <text evidence="1">The sequence shown here is derived from an EMBL/GenBank/DDBJ whole genome shotgun (WGS) entry which is preliminary data.</text>
</comment>
<name>A0ABV4T9K2_9FLAO</name>
<evidence type="ECO:0000313" key="2">
    <source>
        <dbReference type="Proteomes" id="UP001574169"/>
    </source>
</evidence>